<keyword evidence="2" id="KW-1133">Transmembrane helix</keyword>
<evidence type="ECO:0000256" key="2">
    <source>
        <dbReference type="SAM" id="Phobius"/>
    </source>
</evidence>
<evidence type="ECO:0000313" key="5">
    <source>
        <dbReference type="Proteomes" id="UP000823914"/>
    </source>
</evidence>
<name>A0A9E2L120_9SPIR</name>
<feature type="region of interest" description="Disordered" evidence="1">
    <location>
        <begin position="242"/>
        <end position="275"/>
    </location>
</feature>
<dbReference type="PROSITE" id="PS51782">
    <property type="entry name" value="LYSM"/>
    <property type="match status" value="1"/>
</dbReference>
<dbReference type="Proteomes" id="UP000823914">
    <property type="component" value="Unassembled WGS sequence"/>
</dbReference>
<feature type="transmembrane region" description="Helical" evidence="2">
    <location>
        <begin position="307"/>
        <end position="330"/>
    </location>
</feature>
<dbReference type="SMART" id="SM00257">
    <property type="entry name" value="LysM"/>
    <property type="match status" value="1"/>
</dbReference>
<evidence type="ECO:0000313" key="4">
    <source>
        <dbReference type="EMBL" id="MBU3849457.1"/>
    </source>
</evidence>
<feature type="region of interest" description="Disordered" evidence="1">
    <location>
        <begin position="1"/>
        <end position="206"/>
    </location>
</feature>
<protein>
    <submittedName>
        <fullName evidence="4">LysM peptidoglycan-binding domain-containing protein</fullName>
    </submittedName>
</protein>
<dbReference type="Gene3D" id="3.10.350.10">
    <property type="entry name" value="LysM domain"/>
    <property type="match status" value="1"/>
</dbReference>
<dbReference type="InterPro" id="IPR018392">
    <property type="entry name" value="LysM"/>
</dbReference>
<feature type="compositionally biased region" description="Polar residues" evidence="1">
    <location>
        <begin position="67"/>
        <end position="79"/>
    </location>
</feature>
<feature type="domain" description="LysM" evidence="3">
    <location>
        <begin position="388"/>
        <end position="435"/>
    </location>
</feature>
<dbReference type="EMBL" id="JAHLFV010000061">
    <property type="protein sequence ID" value="MBU3849457.1"/>
    <property type="molecule type" value="Genomic_DNA"/>
</dbReference>
<feature type="compositionally biased region" description="Polar residues" evidence="1">
    <location>
        <begin position="197"/>
        <end position="206"/>
    </location>
</feature>
<dbReference type="AlphaFoldDB" id="A0A9E2L120"/>
<proteinExistence type="predicted"/>
<comment type="caution">
    <text evidence="4">The sequence shown here is derived from an EMBL/GenBank/DDBJ whole genome shotgun (WGS) entry which is preliminary data.</text>
</comment>
<feature type="compositionally biased region" description="Polar residues" evidence="1">
    <location>
        <begin position="1"/>
        <end position="20"/>
    </location>
</feature>
<organism evidence="4 5">
    <name type="scientific">Candidatus Treponema excrementipullorum</name>
    <dbReference type="NCBI Taxonomy" id="2838768"/>
    <lineage>
        <taxon>Bacteria</taxon>
        <taxon>Pseudomonadati</taxon>
        <taxon>Spirochaetota</taxon>
        <taxon>Spirochaetia</taxon>
        <taxon>Spirochaetales</taxon>
        <taxon>Treponemataceae</taxon>
        <taxon>Treponema</taxon>
    </lineage>
</organism>
<dbReference type="SUPFAM" id="SSF54106">
    <property type="entry name" value="LysM domain"/>
    <property type="match status" value="1"/>
</dbReference>
<feature type="compositionally biased region" description="Polar residues" evidence="1">
    <location>
        <begin position="32"/>
        <end position="52"/>
    </location>
</feature>
<dbReference type="CDD" id="cd00118">
    <property type="entry name" value="LysM"/>
    <property type="match status" value="1"/>
</dbReference>
<keyword evidence="2" id="KW-0812">Transmembrane</keyword>
<sequence length="437" mass="48652">MLDENNNLTADCSDSESGATATRVYLPEDQRNPTPDYTVVNGNESSAESPASETYDADTLLPEIPQNDESLSPGIASQDTSDDLFSLPQSLKEFPSFTSSVSHRANPEKLDLPFLDEQNPEDTVKAHTTSTPDFDLPDFDEKFFDTSDTALPAEAPETKDSSTPDSSPDFDLPDFDEKFFDTPDTALPTEAPETKGFSAQNSSSVNFDLPDFDPPSTEKDFTTDNFSIDDIDIPEFDSETKPFEVQEDSLPDFTNYELPDFDEPQHSTDSLSQDFSPNYLTDSLFDRNEESFYKDPDEEDKRSAHKLAVIICILCAIICLGALILITYIVPSKLKSAENSQTTTTFAGKNTVSETTENQAKENEIVIIETPSVIPTIPEETDNKIEFVQYKIKWGDTLWDLAETYYNNPWLYKKIATANSIPDPDKIIAGTTIVIPR</sequence>
<reference evidence="4" key="2">
    <citation type="submission" date="2021-04" db="EMBL/GenBank/DDBJ databases">
        <authorList>
            <person name="Gilroy R."/>
        </authorList>
    </citation>
    <scope>NUCLEOTIDE SEQUENCE</scope>
    <source>
        <strain evidence="4">Gambia15-2214</strain>
    </source>
</reference>
<dbReference type="Pfam" id="PF01476">
    <property type="entry name" value="LysM"/>
    <property type="match status" value="1"/>
</dbReference>
<gene>
    <name evidence="4" type="ORF">IAA16_02705</name>
</gene>
<evidence type="ECO:0000256" key="1">
    <source>
        <dbReference type="SAM" id="MobiDB-lite"/>
    </source>
</evidence>
<evidence type="ECO:0000259" key="3">
    <source>
        <dbReference type="PROSITE" id="PS51782"/>
    </source>
</evidence>
<dbReference type="InterPro" id="IPR036779">
    <property type="entry name" value="LysM_dom_sf"/>
</dbReference>
<reference evidence="4" key="1">
    <citation type="journal article" date="2021" name="PeerJ">
        <title>Extensive microbial diversity within the chicken gut microbiome revealed by metagenomics and culture.</title>
        <authorList>
            <person name="Gilroy R."/>
            <person name="Ravi A."/>
            <person name="Getino M."/>
            <person name="Pursley I."/>
            <person name="Horton D.L."/>
            <person name="Alikhan N.F."/>
            <person name="Baker D."/>
            <person name="Gharbi K."/>
            <person name="Hall N."/>
            <person name="Watson M."/>
            <person name="Adriaenssens E.M."/>
            <person name="Foster-Nyarko E."/>
            <person name="Jarju S."/>
            <person name="Secka A."/>
            <person name="Antonio M."/>
            <person name="Oren A."/>
            <person name="Chaudhuri R.R."/>
            <person name="La Ragione R."/>
            <person name="Hildebrand F."/>
            <person name="Pallen M.J."/>
        </authorList>
    </citation>
    <scope>NUCLEOTIDE SEQUENCE</scope>
    <source>
        <strain evidence="4">Gambia15-2214</strain>
    </source>
</reference>
<accession>A0A9E2L120</accession>
<keyword evidence="2" id="KW-0472">Membrane</keyword>